<dbReference type="EMBL" id="JAUSUD010000014">
    <property type="protein sequence ID" value="MDQ0231657.1"/>
    <property type="molecule type" value="Genomic_DNA"/>
</dbReference>
<feature type="transmembrane region" description="Helical" evidence="1">
    <location>
        <begin position="267"/>
        <end position="284"/>
    </location>
</feature>
<feature type="transmembrane region" description="Helical" evidence="1">
    <location>
        <begin position="186"/>
        <end position="210"/>
    </location>
</feature>
<sequence>MKMTYYYKFASILLKRKSKNYPKEIIIGIIVSALLMMVYTTEPLWGNLVVLFYCGLLLITSMVDNETFFGYQDLELFDLKNNTLPFKITYIVQRILLDMYLTNTIIVVSVFIYIAVKSSLPTGLFFLTIVTISHLLMPSANYWAYKVGEQGVILSVAFFVILLVSVIVGCIHNIAHLGWLFSGTSYIHSLLLILFTLLSVIILDIISGFYRSKTDSKLNTRKFFLWLKKLNVFLFKDYVLFYKNILLNLVMIFTLYSLLIIGTEDKLIPFMSAFIIGSSSIFAMKSKKKYTLLSHDPFFDETRLKRDAKYIRITKMMTILSGAVIKISVSLGILVYHKIFDGRVLASLAILMILGSIIEFIVVYRNHLSSTIMNKFLVYTAVLIFGITAYFNNYYTLLWIYLFVLLIYCFLSAVSILRKDLPKTIVNH</sequence>
<feature type="transmembrane region" description="Helical" evidence="1">
    <location>
        <begin position="21"/>
        <end position="39"/>
    </location>
</feature>
<keyword evidence="1" id="KW-0472">Membrane</keyword>
<reference evidence="2 3" key="1">
    <citation type="submission" date="2023-07" db="EMBL/GenBank/DDBJ databases">
        <title>Genomic Encyclopedia of Type Strains, Phase IV (KMG-IV): sequencing the most valuable type-strain genomes for metagenomic binning, comparative biology and taxonomic classification.</title>
        <authorList>
            <person name="Goeker M."/>
        </authorList>
    </citation>
    <scope>NUCLEOTIDE SEQUENCE [LARGE SCALE GENOMIC DNA]</scope>
    <source>
        <strain evidence="2 3">DSM 29005</strain>
    </source>
</reference>
<keyword evidence="1" id="KW-1133">Transmembrane helix</keyword>
<protein>
    <submittedName>
        <fullName evidence="2">Uncharacterized protein</fullName>
    </submittedName>
</protein>
<comment type="caution">
    <text evidence="2">The sequence shown here is derived from an EMBL/GenBank/DDBJ whole genome shotgun (WGS) entry which is preliminary data.</text>
</comment>
<name>A0ABT9ZH87_9BACI</name>
<feature type="transmembrane region" description="Helical" evidence="1">
    <location>
        <begin position="95"/>
        <end position="116"/>
    </location>
</feature>
<organism evidence="2 3">
    <name type="scientific">Metabacillus malikii</name>
    <dbReference type="NCBI Taxonomy" id="1504265"/>
    <lineage>
        <taxon>Bacteria</taxon>
        <taxon>Bacillati</taxon>
        <taxon>Bacillota</taxon>
        <taxon>Bacilli</taxon>
        <taxon>Bacillales</taxon>
        <taxon>Bacillaceae</taxon>
        <taxon>Metabacillus</taxon>
    </lineage>
</organism>
<accession>A0ABT9ZH87</accession>
<dbReference type="Proteomes" id="UP001234495">
    <property type="component" value="Unassembled WGS sequence"/>
</dbReference>
<feature type="transmembrane region" description="Helical" evidence="1">
    <location>
        <begin position="398"/>
        <end position="417"/>
    </location>
</feature>
<gene>
    <name evidence="2" type="ORF">J2S19_002941</name>
</gene>
<feature type="transmembrane region" description="Helical" evidence="1">
    <location>
        <begin position="342"/>
        <end position="364"/>
    </location>
</feature>
<feature type="transmembrane region" description="Helical" evidence="1">
    <location>
        <begin position="152"/>
        <end position="174"/>
    </location>
</feature>
<feature type="transmembrane region" description="Helical" evidence="1">
    <location>
        <begin position="238"/>
        <end position="261"/>
    </location>
</feature>
<feature type="transmembrane region" description="Helical" evidence="1">
    <location>
        <begin position="313"/>
        <end position="336"/>
    </location>
</feature>
<feature type="transmembrane region" description="Helical" evidence="1">
    <location>
        <begin position="376"/>
        <end position="392"/>
    </location>
</feature>
<evidence type="ECO:0000313" key="3">
    <source>
        <dbReference type="Proteomes" id="UP001234495"/>
    </source>
</evidence>
<keyword evidence="1" id="KW-0812">Transmembrane</keyword>
<evidence type="ECO:0000313" key="2">
    <source>
        <dbReference type="EMBL" id="MDQ0231657.1"/>
    </source>
</evidence>
<evidence type="ECO:0000256" key="1">
    <source>
        <dbReference type="SAM" id="Phobius"/>
    </source>
</evidence>
<dbReference type="RefSeq" id="WP_307342983.1">
    <property type="nucleotide sequence ID" value="NZ_JAUSUD010000014.1"/>
</dbReference>
<feature type="transmembrane region" description="Helical" evidence="1">
    <location>
        <begin position="45"/>
        <end position="63"/>
    </location>
</feature>
<keyword evidence="3" id="KW-1185">Reference proteome</keyword>
<proteinExistence type="predicted"/>
<feature type="transmembrane region" description="Helical" evidence="1">
    <location>
        <begin position="122"/>
        <end position="145"/>
    </location>
</feature>